<feature type="transmembrane region" description="Helical" evidence="9">
    <location>
        <begin position="240"/>
        <end position="258"/>
    </location>
</feature>
<feature type="transmembrane region" description="Helical" evidence="9">
    <location>
        <begin position="213"/>
        <end position="234"/>
    </location>
</feature>
<keyword evidence="8 9" id="KW-0472">Membrane</keyword>
<dbReference type="Proteomes" id="UP000001319">
    <property type="component" value="Chromosome"/>
</dbReference>
<organism evidence="10 11">
    <name type="scientific">Finegoldia magna (strain ATCC 29328 / DSM 20472 / WAL 2508)</name>
    <name type="common">Peptostreptococcus magnus</name>
    <dbReference type="NCBI Taxonomy" id="334413"/>
    <lineage>
        <taxon>Bacteria</taxon>
        <taxon>Bacillati</taxon>
        <taxon>Bacillota</taxon>
        <taxon>Tissierellia</taxon>
        <taxon>Tissierellales</taxon>
        <taxon>Peptoniphilaceae</taxon>
        <taxon>Finegoldia</taxon>
    </lineage>
</organism>
<feature type="transmembrane region" description="Helical" evidence="9">
    <location>
        <begin position="42"/>
        <end position="58"/>
    </location>
</feature>
<accession>B0S2D0</accession>
<keyword evidence="5 9" id="KW-0812">Transmembrane</keyword>
<evidence type="ECO:0000256" key="4">
    <source>
        <dbReference type="ARBA" id="ARBA00022643"/>
    </source>
</evidence>
<dbReference type="Pfam" id="PF03116">
    <property type="entry name" value="NQR2_RnfD_RnfE"/>
    <property type="match status" value="1"/>
</dbReference>
<dbReference type="PANTHER" id="PTHR30578">
    <property type="entry name" value="ELECTRON TRANSPORT COMPLEX PROTEIN RNFD"/>
    <property type="match status" value="1"/>
</dbReference>
<dbReference type="EMBL" id="AP008971">
    <property type="protein sequence ID" value="BAG08520.1"/>
    <property type="molecule type" value="Genomic_DNA"/>
</dbReference>
<evidence type="ECO:0000256" key="9">
    <source>
        <dbReference type="SAM" id="Phobius"/>
    </source>
</evidence>
<evidence type="ECO:0000256" key="6">
    <source>
        <dbReference type="ARBA" id="ARBA00022967"/>
    </source>
</evidence>
<keyword evidence="6" id="KW-1278">Translocase</keyword>
<dbReference type="NCBIfam" id="TIGR01946">
    <property type="entry name" value="rnfD"/>
    <property type="match status" value="1"/>
</dbReference>
<proteinExistence type="predicted"/>
<gene>
    <name evidence="10" type="ordered locus">FMG_1102</name>
</gene>
<feature type="transmembrane region" description="Helical" evidence="9">
    <location>
        <begin position="270"/>
        <end position="288"/>
    </location>
</feature>
<dbReference type="GO" id="GO:0022900">
    <property type="term" value="P:electron transport chain"/>
    <property type="evidence" value="ECO:0007669"/>
    <property type="project" value="InterPro"/>
</dbReference>
<evidence type="ECO:0000256" key="2">
    <source>
        <dbReference type="ARBA" id="ARBA00022553"/>
    </source>
</evidence>
<dbReference type="STRING" id="334413.FMG_1102"/>
<dbReference type="AlphaFoldDB" id="B0S2D0"/>
<evidence type="ECO:0000313" key="11">
    <source>
        <dbReference type="Proteomes" id="UP000001319"/>
    </source>
</evidence>
<dbReference type="HOGENOM" id="CLU_042020_1_0_9"/>
<sequence>MKGLKEFYNKYFMKQKMMHPVMFALLPIALVAIYFYGLRVLALFLLNIIVACLVEYLANAKIFKRKKISEAAIVTSCLYTMTLPPSIPFWISIVGIAFGIFFGKMVFGGFAKNVFNPALVARVFIYVNFPQQMTIYWNKAVGGFPGGFGTYLTKSLDSMTQSTPMTAFKVHSTFETIPTMLFGQIPGVIGETCKVLIIIGAIYLIYKKVASWQIMAGSVLGFCALSLVFNAMGVTSVPNPIYGMLMGGFLFGTVFMATDPVSAAKTTVGKWIYGFIIGIVTVIIRGFALFAGGVMFAVLIGNTFAPIIDYCVNKVQANKKAKSNKEVKVNG</sequence>
<evidence type="ECO:0000256" key="3">
    <source>
        <dbReference type="ARBA" id="ARBA00022630"/>
    </source>
</evidence>
<keyword evidence="11" id="KW-1185">Reference proteome</keyword>
<evidence type="ECO:0000256" key="5">
    <source>
        <dbReference type="ARBA" id="ARBA00022692"/>
    </source>
</evidence>
<keyword evidence="7 9" id="KW-1133">Transmembrane helix</keyword>
<keyword evidence="4" id="KW-0288">FMN</keyword>
<dbReference type="RefSeq" id="WP_012290827.1">
    <property type="nucleotide sequence ID" value="NC_010376.1"/>
</dbReference>
<evidence type="ECO:0000313" key="10">
    <source>
        <dbReference type="EMBL" id="BAG08520.1"/>
    </source>
</evidence>
<dbReference type="GO" id="GO:0055085">
    <property type="term" value="P:transmembrane transport"/>
    <property type="evidence" value="ECO:0007669"/>
    <property type="project" value="InterPro"/>
</dbReference>
<keyword evidence="3" id="KW-0285">Flavoprotein</keyword>
<evidence type="ECO:0000256" key="1">
    <source>
        <dbReference type="ARBA" id="ARBA00022448"/>
    </source>
</evidence>
<evidence type="ECO:0000256" key="8">
    <source>
        <dbReference type="ARBA" id="ARBA00023136"/>
    </source>
</evidence>
<feature type="transmembrane region" description="Helical" evidence="9">
    <location>
        <begin position="294"/>
        <end position="312"/>
    </location>
</feature>
<feature type="transmembrane region" description="Helical" evidence="9">
    <location>
        <begin position="89"/>
        <end position="111"/>
    </location>
</feature>
<dbReference type="PANTHER" id="PTHR30578:SF1">
    <property type="entry name" value="NA(+)-TRANSLOCATING NADH-QUINONE REDUCTASE SUBUNIT B"/>
    <property type="match status" value="1"/>
</dbReference>
<reference evidence="10 11" key="1">
    <citation type="journal article" date="2008" name="DNA Res.">
        <title>Complete genome sequence of Finegoldia magna, an anaerobic opportunistic pathogen.</title>
        <authorList>
            <person name="Goto T."/>
            <person name="Yamashita A."/>
            <person name="Hirakawa H."/>
            <person name="Matsutani M."/>
            <person name="Todo K."/>
            <person name="Ohshima K."/>
            <person name="Toh H."/>
            <person name="Miyamoto K."/>
            <person name="Kuhara S."/>
            <person name="Hattori M."/>
            <person name="Shimizu T."/>
            <person name="Akimoto S."/>
        </authorList>
    </citation>
    <scope>NUCLEOTIDE SEQUENCE [LARGE SCALE GENOMIC DNA]</scope>
    <source>
        <strain evidence="11">ATCC 29328 / DSM 20472 / WAL 2508</strain>
    </source>
</reference>
<dbReference type="GO" id="GO:0005886">
    <property type="term" value="C:plasma membrane"/>
    <property type="evidence" value="ECO:0007669"/>
    <property type="project" value="TreeGrafter"/>
</dbReference>
<feature type="transmembrane region" description="Helical" evidence="9">
    <location>
        <begin position="20"/>
        <end position="36"/>
    </location>
</feature>
<evidence type="ECO:0000256" key="7">
    <source>
        <dbReference type="ARBA" id="ARBA00022989"/>
    </source>
</evidence>
<keyword evidence="2" id="KW-0597">Phosphoprotein</keyword>
<dbReference type="eggNOG" id="COG4658">
    <property type="taxonomic scope" value="Bacteria"/>
</dbReference>
<protein>
    <submittedName>
        <fullName evidence="10">Sodium-translocating NADH-quinone reductase subunit B</fullName>
    </submittedName>
</protein>
<dbReference type="KEGG" id="fma:FMG_1102"/>
<name>B0S2D0_FINM2</name>
<dbReference type="InterPro" id="IPR004338">
    <property type="entry name" value="NqrB/RnfD"/>
</dbReference>
<keyword evidence="1" id="KW-0813">Transport</keyword>
<dbReference type="InterPro" id="IPR011303">
    <property type="entry name" value="RnfD_bac"/>
</dbReference>
<feature type="transmembrane region" description="Helical" evidence="9">
    <location>
        <begin position="185"/>
        <end position="206"/>
    </location>
</feature>